<protein>
    <submittedName>
        <fullName evidence="11">Type VII secretion protein EccB</fullName>
    </submittedName>
</protein>
<feature type="transmembrane region" description="Helical" evidence="10">
    <location>
        <begin position="44"/>
        <end position="64"/>
    </location>
</feature>
<comment type="similarity">
    <text evidence="2">Belongs to the EccB family.</text>
</comment>
<keyword evidence="12" id="KW-1185">Reference proteome</keyword>
<dbReference type="Gene3D" id="2.40.50.910">
    <property type="entry name" value="Type VII secretion system EccB, repeat 3 domain"/>
    <property type="match status" value="1"/>
</dbReference>
<gene>
    <name evidence="11" type="primary">eccB</name>
    <name evidence="11" type="ORF">JGU71_06760</name>
</gene>
<keyword evidence="9 10" id="KW-0472">Membrane</keyword>
<dbReference type="InterPro" id="IPR044857">
    <property type="entry name" value="T7SS_EccB_R1"/>
</dbReference>
<dbReference type="GO" id="GO:0005576">
    <property type="term" value="C:extracellular region"/>
    <property type="evidence" value="ECO:0007669"/>
    <property type="project" value="TreeGrafter"/>
</dbReference>
<evidence type="ECO:0000256" key="5">
    <source>
        <dbReference type="ARBA" id="ARBA00022741"/>
    </source>
</evidence>
<keyword evidence="7" id="KW-0067">ATP-binding</keyword>
<evidence type="ECO:0000256" key="8">
    <source>
        <dbReference type="ARBA" id="ARBA00022989"/>
    </source>
</evidence>
<comment type="caution">
    <text evidence="11">The sequence shown here is derived from an EMBL/GenBank/DDBJ whole genome shotgun (WGS) entry which is preliminary data.</text>
</comment>
<keyword evidence="4 10" id="KW-0812">Transmembrane</keyword>
<keyword evidence="8 10" id="KW-1133">Transmembrane helix</keyword>
<organism evidence="11 12">
    <name type="scientific">Antrihabitans stalagmiti</name>
    <dbReference type="NCBI Taxonomy" id="2799499"/>
    <lineage>
        <taxon>Bacteria</taxon>
        <taxon>Bacillati</taxon>
        <taxon>Actinomycetota</taxon>
        <taxon>Actinomycetes</taxon>
        <taxon>Mycobacteriales</taxon>
        <taxon>Nocardiaceae</taxon>
        <taxon>Antrihabitans</taxon>
    </lineage>
</organism>
<evidence type="ECO:0000313" key="12">
    <source>
        <dbReference type="Proteomes" id="UP000655868"/>
    </source>
</evidence>
<dbReference type="GO" id="GO:0016787">
    <property type="term" value="F:hydrolase activity"/>
    <property type="evidence" value="ECO:0007669"/>
    <property type="project" value="UniProtKB-KW"/>
</dbReference>
<dbReference type="AlphaFoldDB" id="A0A934U1J8"/>
<evidence type="ECO:0000256" key="6">
    <source>
        <dbReference type="ARBA" id="ARBA00022801"/>
    </source>
</evidence>
<evidence type="ECO:0000256" key="10">
    <source>
        <dbReference type="SAM" id="Phobius"/>
    </source>
</evidence>
<dbReference type="InterPro" id="IPR007795">
    <property type="entry name" value="T7SS_EccB"/>
</dbReference>
<evidence type="ECO:0000256" key="7">
    <source>
        <dbReference type="ARBA" id="ARBA00022840"/>
    </source>
</evidence>
<dbReference type="Proteomes" id="UP000655868">
    <property type="component" value="Unassembled WGS sequence"/>
</dbReference>
<dbReference type="EMBL" id="JAEMNV010000002">
    <property type="protein sequence ID" value="MBJ8338579.1"/>
    <property type="molecule type" value="Genomic_DNA"/>
</dbReference>
<dbReference type="PANTHER" id="PTHR40765:SF2">
    <property type="entry name" value="ESX-2 SECRETION SYSTEM ATPASE ECCB2"/>
    <property type="match status" value="1"/>
</dbReference>
<dbReference type="GO" id="GO:0005886">
    <property type="term" value="C:plasma membrane"/>
    <property type="evidence" value="ECO:0007669"/>
    <property type="project" value="UniProtKB-SubCell"/>
</dbReference>
<dbReference type="Pfam" id="PF05108">
    <property type="entry name" value="T7SS_ESX1_EccB"/>
    <property type="match status" value="1"/>
</dbReference>
<reference evidence="11" key="1">
    <citation type="submission" date="2020-12" db="EMBL/GenBank/DDBJ databases">
        <title>Antrihabitans popcorni sp. nov. and Antrihabitans auranticaus sp. nov., isolated from a larva cave.</title>
        <authorList>
            <person name="Lee S.D."/>
            <person name="Kim I.S."/>
        </authorList>
    </citation>
    <scope>NUCLEOTIDE SEQUENCE</scope>
    <source>
        <strain evidence="11">YC3-6</strain>
    </source>
</reference>
<keyword evidence="3" id="KW-1003">Cell membrane</keyword>
<evidence type="ECO:0000256" key="3">
    <source>
        <dbReference type="ARBA" id="ARBA00022475"/>
    </source>
</evidence>
<keyword evidence="6" id="KW-0378">Hydrolase</keyword>
<evidence type="ECO:0000256" key="9">
    <source>
        <dbReference type="ARBA" id="ARBA00023136"/>
    </source>
</evidence>
<dbReference type="GO" id="GO:0005524">
    <property type="term" value="F:ATP binding"/>
    <property type="evidence" value="ECO:0007669"/>
    <property type="project" value="UniProtKB-KW"/>
</dbReference>
<dbReference type="PANTHER" id="PTHR40765">
    <property type="entry name" value="ESX-2 SECRETION SYSTEM ATPASE ECCB2"/>
    <property type="match status" value="1"/>
</dbReference>
<comment type="subcellular location">
    <subcellularLocation>
        <location evidence="1">Cell membrane</location>
        <topology evidence="1">Single-pass membrane protein</topology>
    </subcellularLocation>
</comment>
<name>A0A934U1J8_9NOCA</name>
<dbReference type="InterPro" id="IPR042485">
    <property type="entry name" value="T7SS_EccB_R3"/>
</dbReference>
<keyword evidence="5" id="KW-0547">Nucleotide-binding</keyword>
<sequence length="494" mass="52202">MASQLTTKAQVNGYRFLLRRLEHALVRRDVRMLHDPMRSQMRSLSVGLVLGILGLAGCAILAFLRPQGSIGDAEIVYGKDSGALYVVTGKQIHPVLNLASARLITSSSEKPTSVKDSKINTLPRGMTIGIPGAPQALPGSNSGAMSTWTVCETVKLSESGSAAKSSGVTTTVFSTDPVLGEGSRALDDKEALLARRGDKTYLLYGGNRAEIDTANTSIARTLELSGMVPRPIGTGLLNSTVEVPPITAPKIPDAGQPTQFRFSGAQIGSVIKVSGLDETDLYVVLKDGIQKISPFTASVIRNSDSQGMTDVVAVTPDAINGVAQVNSLPVDHFPREIPTVVTAESDPVGCVAWSRSTDDPEAKLTMLAGRKEPLSKSMTPLEMVTSDGTGDRIDYTYIPQNSGEFVQVTGIEPDSTRRESVFYVADTGVRYGIGSPEDAKTLGLGDKPLLAPYPIVSLLVPGPTLSKSNALVGHDGVTPDPFGVDVTIEEIGTK</sequence>
<evidence type="ECO:0000256" key="2">
    <source>
        <dbReference type="ARBA" id="ARBA00008149"/>
    </source>
</evidence>
<dbReference type="NCBIfam" id="TIGR03919">
    <property type="entry name" value="T7SS_EccB"/>
    <property type="match status" value="1"/>
</dbReference>
<evidence type="ECO:0000256" key="4">
    <source>
        <dbReference type="ARBA" id="ARBA00022692"/>
    </source>
</evidence>
<proteinExistence type="inferred from homology"/>
<dbReference type="RefSeq" id="WP_199703251.1">
    <property type="nucleotide sequence ID" value="NZ_JAEMNV010000002.1"/>
</dbReference>
<dbReference type="Gene3D" id="3.30.2390.20">
    <property type="entry name" value="Type VII secretion system EccB, repeat 1 domain"/>
    <property type="match status" value="1"/>
</dbReference>
<evidence type="ECO:0000256" key="1">
    <source>
        <dbReference type="ARBA" id="ARBA00004162"/>
    </source>
</evidence>
<accession>A0A934U1J8</accession>
<evidence type="ECO:0000313" key="11">
    <source>
        <dbReference type="EMBL" id="MBJ8338579.1"/>
    </source>
</evidence>